<dbReference type="Gene3D" id="1.10.260.40">
    <property type="entry name" value="lambda repressor-like DNA-binding domains"/>
    <property type="match status" value="1"/>
</dbReference>
<dbReference type="InterPro" id="IPR010982">
    <property type="entry name" value="Lambda_DNA-bd_dom_sf"/>
</dbReference>
<protein>
    <submittedName>
        <fullName evidence="2">Transcriptional regulator</fullName>
    </submittedName>
</protein>
<dbReference type="STRING" id="873449.STRCR_0931"/>
<feature type="domain" description="HTH cro/C1-type" evidence="1">
    <location>
        <begin position="13"/>
        <end position="65"/>
    </location>
</feature>
<dbReference type="RefSeq" id="WP_004226931.1">
    <property type="nucleotide sequence ID" value="NZ_AEUV02000002.1"/>
</dbReference>
<evidence type="ECO:0000313" key="3">
    <source>
        <dbReference type="Proteomes" id="UP000004322"/>
    </source>
</evidence>
<dbReference type="InterPro" id="IPR053163">
    <property type="entry name" value="HTH-type_regulator_Rgg"/>
</dbReference>
<name>G5JSN3_STRCG</name>
<dbReference type="SMART" id="SM00530">
    <property type="entry name" value="HTH_XRE"/>
    <property type="match status" value="1"/>
</dbReference>
<dbReference type="SUPFAM" id="SSF47413">
    <property type="entry name" value="lambda repressor-like DNA-binding domains"/>
    <property type="match status" value="1"/>
</dbReference>
<dbReference type="EMBL" id="AEUV02000002">
    <property type="protein sequence ID" value="EHI74111.1"/>
    <property type="molecule type" value="Genomic_DNA"/>
</dbReference>
<evidence type="ECO:0000313" key="2">
    <source>
        <dbReference type="EMBL" id="EHI74111.1"/>
    </source>
</evidence>
<organism evidence="2 3">
    <name type="scientific">Streptococcus criceti HS-6</name>
    <dbReference type="NCBI Taxonomy" id="873449"/>
    <lineage>
        <taxon>Bacteria</taxon>
        <taxon>Bacillati</taxon>
        <taxon>Bacillota</taxon>
        <taxon>Bacilli</taxon>
        <taxon>Lactobacillales</taxon>
        <taxon>Streptococcaceae</taxon>
        <taxon>Streptococcus</taxon>
    </lineage>
</organism>
<dbReference type="Proteomes" id="UP000004322">
    <property type="component" value="Unassembled WGS sequence"/>
</dbReference>
<dbReference type="Pfam" id="PF21259">
    <property type="entry name" value="Rgg_C"/>
    <property type="match status" value="1"/>
</dbReference>
<dbReference type="eggNOG" id="COG1396">
    <property type="taxonomic scope" value="Bacteria"/>
</dbReference>
<comment type="caution">
    <text evidence="2">The sequence shown here is derived from an EMBL/GenBank/DDBJ whole genome shotgun (WGS) entry which is preliminary data.</text>
</comment>
<dbReference type="InterPro" id="IPR010057">
    <property type="entry name" value="Transcription_activator_Rgg_C"/>
</dbReference>
<dbReference type="Gene3D" id="1.25.40.400">
    <property type="match status" value="1"/>
</dbReference>
<dbReference type="AlphaFoldDB" id="G5JSN3"/>
<dbReference type="PROSITE" id="PS50943">
    <property type="entry name" value="HTH_CROC1"/>
    <property type="match status" value="1"/>
</dbReference>
<reference evidence="2" key="1">
    <citation type="submission" date="2011-07" db="EMBL/GenBank/DDBJ databases">
        <authorList>
            <person name="Stanhope M.J."/>
            <person name="Durkin A.S."/>
            <person name="Hostetler J."/>
            <person name="Kim M."/>
            <person name="Radune D."/>
            <person name="Singh I."/>
            <person name="Town C.D."/>
        </authorList>
    </citation>
    <scope>NUCLEOTIDE SEQUENCE [LARGE SCALE GENOMIC DNA]</scope>
    <source>
        <strain evidence="2">HS-6</strain>
    </source>
</reference>
<dbReference type="GO" id="GO:0003677">
    <property type="term" value="F:DNA binding"/>
    <property type="evidence" value="ECO:0007669"/>
    <property type="project" value="InterPro"/>
</dbReference>
<dbReference type="CDD" id="cd00093">
    <property type="entry name" value="HTH_XRE"/>
    <property type="match status" value="1"/>
</dbReference>
<dbReference type="PANTHER" id="PTHR37038:SF12">
    <property type="entry name" value="TRANSCRIPTIONAL REGULATOR"/>
    <property type="match status" value="1"/>
</dbReference>
<keyword evidence="3" id="KW-1185">Reference proteome</keyword>
<sequence length="286" mass="33122">MLGKSLELGELYKELRMARGLKLKDIARDNLSVSQLSKFENGQTMLAADKLLLAIQGIHMSFSEFGYALTQYQDSIFFKMGKKLVELQSHNDLAGLKELLATYSGDEVYETYNSLNKLVIKVVISTIEPSYQITDDEKEFLTSYLYAIEEWTEYELYLFGNTMIVLSDEDLVFLGKAFVERDKLYRSLASHKRNAELVLLNLILTLVERKKFYHANFFIENLDHLLSYQDMFAIIFKNFLKQVISYLTGEQDNLESIRKNIQAVEELGNPILAKFLRTNLEEIIKK</sequence>
<dbReference type="PANTHER" id="PTHR37038">
    <property type="entry name" value="TRANSCRIPTIONAL REGULATOR-RELATED"/>
    <property type="match status" value="1"/>
</dbReference>
<proteinExistence type="predicted"/>
<dbReference type="NCBIfam" id="TIGR01716">
    <property type="entry name" value="RGG_Cterm"/>
    <property type="match status" value="1"/>
</dbReference>
<dbReference type="OrthoDB" id="2241897at2"/>
<dbReference type="InterPro" id="IPR001387">
    <property type="entry name" value="Cro/C1-type_HTH"/>
</dbReference>
<gene>
    <name evidence="2" type="ORF">STRCR_0931</name>
</gene>
<accession>G5JSN3</accession>
<evidence type="ECO:0000259" key="1">
    <source>
        <dbReference type="PROSITE" id="PS50943"/>
    </source>
</evidence>